<proteinExistence type="predicted"/>
<sequence length="333" mass="38110">MTQHVILAYGRETELWRATFAVLSFYAWYEGDRTDVHTVVFTDKPDFFAPYFEGLPVDYSVLTPEGLEEMRGPQQYIHRVKPMIVAQVLRDYPGDNLLFCDSDTFFIAKADPLLKSIKPSVSVMHVREFTFAEAVNTYAAFTPANQDRFPRKLIELIESRTFSVDSVERKFHKKQYIWNSGVLGLSKEVGKLMPDICALNDAFFKGSEWFTSEQIAFSMALPLKTNIIPSDEYIFHYWGQQQKVLMDGLLTKLDSAEFRTLPLEERLEQVKPLTMKWLQEVKADLVREGALYALANENLTAGIKCAAKALIASPLDATFAKNMLTLFRKRILS</sequence>
<dbReference type="SUPFAM" id="SSF53448">
    <property type="entry name" value="Nucleotide-diphospho-sugar transferases"/>
    <property type="match status" value="1"/>
</dbReference>
<evidence type="ECO:0000313" key="1">
    <source>
        <dbReference type="EMBL" id="SFQ51892.1"/>
    </source>
</evidence>
<dbReference type="RefSeq" id="WP_092674101.1">
    <property type="nucleotide sequence ID" value="NZ_FOXS01000003.1"/>
</dbReference>
<protein>
    <recommendedName>
        <fullName evidence="3">Nucleotide-diphospho-sugar transferase</fullName>
    </recommendedName>
</protein>
<organism evidence="1 2">
    <name type="scientific">Hymenobacter arizonensis</name>
    <name type="common">Siccationidurans arizonensis</name>
    <dbReference type="NCBI Taxonomy" id="1227077"/>
    <lineage>
        <taxon>Bacteria</taxon>
        <taxon>Pseudomonadati</taxon>
        <taxon>Bacteroidota</taxon>
        <taxon>Cytophagia</taxon>
        <taxon>Cytophagales</taxon>
        <taxon>Hymenobacteraceae</taxon>
        <taxon>Hymenobacter</taxon>
    </lineage>
</organism>
<name>A0A1I5Z5Z9_HYMAR</name>
<accession>A0A1I5Z5Z9</accession>
<keyword evidence="2" id="KW-1185">Reference proteome</keyword>
<dbReference type="EMBL" id="FOXS01000003">
    <property type="protein sequence ID" value="SFQ51892.1"/>
    <property type="molecule type" value="Genomic_DNA"/>
</dbReference>
<dbReference type="STRING" id="1227077.SAMN04515668_2746"/>
<evidence type="ECO:0000313" key="2">
    <source>
        <dbReference type="Proteomes" id="UP000199029"/>
    </source>
</evidence>
<evidence type="ECO:0008006" key="3">
    <source>
        <dbReference type="Google" id="ProtNLM"/>
    </source>
</evidence>
<dbReference type="InterPro" id="IPR029044">
    <property type="entry name" value="Nucleotide-diphossugar_trans"/>
</dbReference>
<dbReference type="OrthoDB" id="865313at2"/>
<dbReference type="Proteomes" id="UP000199029">
    <property type="component" value="Unassembled WGS sequence"/>
</dbReference>
<gene>
    <name evidence="1" type="ORF">SAMN04515668_2746</name>
</gene>
<reference evidence="2" key="1">
    <citation type="submission" date="2016-10" db="EMBL/GenBank/DDBJ databases">
        <authorList>
            <person name="Varghese N."/>
            <person name="Submissions S."/>
        </authorList>
    </citation>
    <scope>NUCLEOTIDE SEQUENCE [LARGE SCALE GENOMIC DNA]</scope>
    <source>
        <strain evidence="2">OR362-8,ATCC BAA-1266,JCM 13504</strain>
    </source>
</reference>
<dbReference type="AlphaFoldDB" id="A0A1I5Z5Z9"/>